<sequence>MLSVTEIWVIISLVAIGLLYVGAIRLMLVVLVVWLIVFAIMVNTGDVEVYECTTRACTDLYR</sequence>
<evidence type="ECO:0000256" key="1">
    <source>
        <dbReference type="SAM" id="Phobius"/>
    </source>
</evidence>
<keyword evidence="1" id="KW-1133">Transmembrane helix</keyword>
<comment type="caution">
    <text evidence="2">The sequence shown here is derived from an EMBL/GenBank/DDBJ whole genome shotgun (WGS) entry which is preliminary data.</text>
</comment>
<dbReference type="AlphaFoldDB" id="A0A0F9C8D0"/>
<evidence type="ECO:0000313" key="2">
    <source>
        <dbReference type="EMBL" id="KKL45414.1"/>
    </source>
</evidence>
<feature type="transmembrane region" description="Helical" evidence="1">
    <location>
        <begin position="7"/>
        <end position="40"/>
    </location>
</feature>
<dbReference type="EMBL" id="LAZR01034395">
    <property type="protein sequence ID" value="KKL45414.1"/>
    <property type="molecule type" value="Genomic_DNA"/>
</dbReference>
<name>A0A0F9C8D0_9ZZZZ</name>
<accession>A0A0F9C8D0</accession>
<keyword evidence="1" id="KW-0812">Transmembrane</keyword>
<keyword evidence="1" id="KW-0472">Membrane</keyword>
<organism evidence="2">
    <name type="scientific">marine sediment metagenome</name>
    <dbReference type="NCBI Taxonomy" id="412755"/>
    <lineage>
        <taxon>unclassified sequences</taxon>
        <taxon>metagenomes</taxon>
        <taxon>ecological metagenomes</taxon>
    </lineage>
</organism>
<protein>
    <submittedName>
        <fullName evidence="2">Uncharacterized protein</fullName>
    </submittedName>
</protein>
<proteinExistence type="predicted"/>
<reference evidence="2" key="1">
    <citation type="journal article" date="2015" name="Nature">
        <title>Complex archaea that bridge the gap between prokaryotes and eukaryotes.</title>
        <authorList>
            <person name="Spang A."/>
            <person name="Saw J.H."/>
            <person name="Jorgensen S.L."/>
            <person name="Zaremba-Niedzwiedzka K."/>
            <person name="Martijn J."/>
            <person name="Lind A.E."/>
            <person name="van Eijk R."/>
            <person name="Schleper C."/>
            <person name="Guy L."/>
            <person name="Ettema T.J."/>
        </authorList>
    </citation>
    <scope>NUCLEOTIDE SEQUENCE</scope>
</reference>
<gene>
    <name evidence="2" type="ORF">LCGC14_2355880</name>
</gene>